<dbReference type="SUPFAM" id="SSF54001">
    <property type="entry name" value="Cysteine proteinases"/>
    <property type="match status" value="1"/>
</dbReference>
<dbReference type="eggNOG" id="COG3409">
    <property type="taxonomic scope" value="Bacteria"/>
</dbReference>
<dbReference type="STRING" id="445971.ANASTE_00092"/>
<dbReference type="InterPro" id="IPR038765">
    <property type="entry name" value="Papain-like_cys_pep_sf"/>
</dbReference>
<name>B1C5V4_9FIRM</name>
<dbReference type="OrthoDB" id="5242612at2"/>
<dbReference type="Gene3D" id="3.90.1720.10">
    <property type="entry name" value="endopeptidase domain like (from Nostoc punctiforme)"/>
    <property type="match status" value="1"/>
</dbReference>
<evidence type="ECO:0000313" key="3">
    <source>
        <dbReference type="EMBL" id="EDS73523.1"/>
    </source>
</evidence>
<keyword evidence="4" id="KW-1185">Reference proteome</keyword>
<organism evidence="3 4">
    <name type="scientific">Anaerofustis stercorihominis DSM 17244</name>
    <dbReference type="NCBI Taxonomy" id="445971"/>
    <lineage>
        <taxon>Bacteria</taxon>
        <taxon>Bacillati</taxon>
        <taxon>Bacillota</taxon>
        <taxon>Clostridia</taxon>
        <taxon>Eubacteriales</taxon>
        <taxon>Eubacteriaceae</taxon>
        <taxon>Anaerofustis</taxon>
    </lineage>
</organism>
<feature type="domain" description="Peptidase C51" evidence="2">
    <location>
        <begin position="56"/>
        <end position="136"/>
    </location>
</feature>
<dbReference type="Proteomes" id="UP000005178">
    <property type="component" value="Unassembled WGS sequence"/>
</dbReference>
<accession>B1C5V4</accession>
<reference evidence="3" key="1">
    <citation type="submission" date="2008-01" db="EMBL/GenBank/DDBJ databases">
        <authorList>
            <person name="Fulton L."/>
            <person name="Clifton S."/>
            <person name="Fulton B."/>
            <person name="Xu J."/>
            <person name="Minx P."/>
            <person name="Pepin K.H."/>
            <person name="Johnson M."/>
            <person name="Thiruvilangam P."/>
            <person name="Bhonagiri V."/>
            <person name="Nash W.E."/>
            <person name="Mardis E.R."/>
            <person name="Wilson R.K."/>
        </authorList>
    </citation>
    <scope>NUCLEOTIDE SEQUENCE [LARGE SCALE GENOMIC DNA]</scope>
    <source>
        <strain evidence="3">DSM 17244</strain>
    </source>
</reference>
<reference evidence="3" key="2">
    <citation type="submission" date="2013-08" db="EMBL/GenBank/DDBJ databases">
        <title>Draft genome sequence of Anaerofustis stercorihominis (DSM 17244).</title>
        <authorList>
            <person name="Sudarsanam P."/>
            <person name="Ley R."/>
            <person name="Guruge J."/>
            <person name="Turnbaugh P.J."/>
            <person name="Mahowald M."/>
            <person name="Liep D."/>
            <person name="Gordon J."/>
        </authorList>
    </citation>
    <scope>NUCLEOTIDE SEQUENCE</scope>
    <source>
        <strain evidence="3">DSM 17244</strain>
    </source>
</reference>
<dbReference type="SUPFAM" id="SSF47090">
    <property type="entry name" value="PGBD-like"/>
    <property type="match status" value="1"/>
</dbReference>
<evidence type="ECO:0000259" key="2">
    <source>
        <dbReference type="Pfam" id="PF05257"/>
    </source>
</evidence>
<evidence type="ECO:0000313" key="4">
    <source>
        <dbReference type="Proteomes" id="UP000005178"/>
    </source>
</evidence>
<evidence type="ECO:0000259" key="1">
    <source>
        <dbReference type="Pfam" id="PF01471"/>
    </source>
</evidence>
<proteinExistence type="predicted"/>
<comment type="caution">
    <text evidence="3">The sequence shown here is derived from an EMBL/GenBank/DDBJ whole genome shotgun (WGS) entry which is preliminary data.</text>
</comment>
<dbReference type="InterPro" id="IPR036365">
    <property type="entry name" value="PGBD-like_sf"/>
</dbReference>
<dbReference type="InterPro" id="IPR002477">
    <property type="entry name" value="Peptidoglycan-bd-like"/>
</dbReference>
<dbReference type="GeneID" id="98001549"/>
<dbReference type="Pfam" id="PF01471">
    <property type="entry name" value="PG_binding_1"/>
    <property type="match status" value="1"/>
</dbReference>
<gene>
    <name evidence="3" type="ORF">ANASTE_00092</name>
</gene>
<dbReference type="Pfam" id="PF05257">
    <property type="entry name" value="CHAP"/>
    <property type="match status" value="1"/>
</dbReference>
<sequence length="242" mass="27082">MANSASKVLKIALSEVGYIEKKSNKSLDSKTANKGDKNYTKYNRDMKKIRGAGTLNDYWCANFVSWCFYKAFGKNTGKKVMLGYSNYVPTIYSNFSKAKRISKSPKKGDIIIFGTNSHVGLVYDVKGNYVYTVEGNTSSRDFDSNGGAVCKKKYHKTNSWIKCYCRPKYTVPVSEYPLIRKGSKGSYVKKAQTQLNKKGGYKLKVDGIFGSATLSAVKKFQKKNKLVVDGIVGAKTWSKLYK</sequence>
<dbReference type="AlphaFoldDB" id="B1C5V4"/>
<dbReference type="InterPro" id="IPR007921">
    <property type="entry name" value="CHAP_dom"/>
</dbReference>
<dbReference type="EMBL" id="ABIL02000003">
    <property type="protein sequence ID" value="EDS73523.1"/>
    <property type="molecule type" value="Genomic_DNA"/>
</dbReference>
<dbReference type="RefSeq" id="WP_007049548.1">
    <property type="nucleotide sequence ID" value="NZ_DS560017.1"/>
</dbReference>
<dbReference type="Gene3D" id="1.10.101.10">
    <property type="entry name" value="PGBD-like superfamily/PGBD"/>
    <property type="match status" value="1"/>
</dbReference>
<dbReference type="HOGENOM" id="CLU_1145359_0_0_9"/>
<protein>
    <submittedName>
        <fullName evidence="3">Peptidoglycan binding domain protein</fullName>
    </submittedName>
</protein>
<dbReference type="InterPro" id="IPR036366">
    <property type="entry name" value="PGBDSf"/>
</dbReference>
<feature type="domain" description="Peptidoglycan binding-like" evidence="1">
    <location>
        <begin position="185"/>
        <end position="240"/>
    </location>
</feature>